<dbReference type="InterPro" id="IPR001806">
    <property type="entry name" value="Small_GTPase"/>
</dbReference>
<keyword evidence="6" id="KW-0479">Metal-binding</keyword>
<evidence type="ECO:0000256" key="7">
    <source>
        <dbReference type="ARBA" id="ARBA00022741"/>
    </source>
</evidence>
<evidence type="ECO:0000256" key="12">
    <source>
        <dbReference type="ARBA" id="ARBA00023288"/>
    </source>
</evidence>
<dbReference type="GO" id="GO:0007010">
    <property type="term" value="P:cytoskeleton organization"/>
    <property type="evidence" value="ECO:0007669"/>
    <property type="project" value="UniProtKB-ARBA"/>
</dbReference>
<proteinExistence type="inferred from homology"/>
<accession>A0AAQ4RIQ7</accession>
<keyword evidence="14" id="KW-1185">Reference proteome</keyword>
<dbReference type="SUPFAM" id="SSF52540">
    <property type="entry name" value="P-loop containing nucleoside triphosphate hydrolases"/>
    <property type="match status" value="1"/>
</dbReference>
<dbReference type="SMART" id="SM00175">
    <property type="entry name" value="RAB"/>
    <property type="match status" value="1"/>
</dbReference>
<evidence type="ECO:0000256" key="4">
    <source>
        <dbReference type="ARBA" id="ARBA00022475"/>
    </source>
</evidence>
<dbReference type="PROSITE" id="PS51419">
    <property type="entry name" value="RAB"/>
    <property type="match status" value="1"/>
</dbReference>
<dbReference type="SMART" id="SM00173">
    <property type="entry name" value="RAS"/>
    <property type="match status" value="1"/>
</dbReference>
<dbReference type="AlphaFoldDB" id="A0AAQ4RIQ7"/>
<reference evidence="13" key="2">
    <citation type="submission" date="2025-08" db="UniProtKB">
        <authorList>
            <consortium name="Ensembl"/>
        </authorList>
    </citation>
    <scope>IDENTIFICATION</scope>
</reference>
<dbReference type="GO" id="GO:0005525">
    <property type="term" value="F:GTP binding"/>
    <property type="evidence" value="ECO:0007669"/>
    <property type="project" value="UniProtKB-KW"/>
</dbReference>
<dbReference type="Ensembl" id="ENSGACT00000081795.1">
    <property type="protein sequence ID" value="ENSGACP00000063646.1"/>
    <property type="gene ID" value="ENSGACG00000024805.1"/>
</dbReference>
<dbReference type="InterPro" id="IPR027417">
    <property type="entry name" value="P-loop_NTPase"/>
</dbReference>
<keyword evidence="5" id="KW-0597">Phosphoprotein</keyword>
<evidence type="ECO:0000256" key="2">
    <source>
        <dbReference type="ARBA" id="ARBA00004342"/>
    </source>
</evidence>
<dbReference type="PROSITE" id="PS51421">
    <property type="entry name" value="RAS"/>
    <property type="match status" value="1"/>
</dbReference>
<dbReference type="CDD" id="cd04130">
    <property type="entry name" value="Wrch_1"/>
    <property type="match status" value="1"/>
</dbReference>
<dbReference type="GO" id="GO:0008360">
    <property type="term" value="P:regulation of cell shape"/>
    <property type="evidence" value="ECO:0007669"/>
    <property type="project" value="UniProtKB-ARBA"/>
</dbReference>
<keyword evidence="12" id="KW-0449">Lipoprotein</keyword>
<keyword evidence="8" id="KW-0460">Magnesium</keyword>
<name>A0AAQ4RIQ7_GASAC</name>
<evidence type="ECO:0000256" key="3">
    <source>
        <dbReference type="ARBA" id="ARBA00010142"/>
    </source>
</evidence>
<keyword evidence="9" id="KW-0342">GTP-binding</keyword>
<reference evidence="13" key="3">
    <citation type="submission" date="2025-09" db="UniProtKB">
        <authorList>
            <consortium name="Ensembl"/>
        </authorList>
    </citation>
    <scope>IDENTIFICATION</scope>
</reference>
<evidence type="ECO:0000256" key="6">
    <source>
        <dbReference type="ARBA" id="ARBA00022723"/>
    </source>
</evidence>
<dbReference type="SMART" id="SM00174">
    <property type="entry name" value="RHO"/>
    <property type="match status" value="1"/>
</dbReference>
<evidence type="ECO:0000256" key="9">
    <source>
        <dbReference type="ARBA" id="ARBA00023134"/>
    </source>
</evidence>
<comment type="cofactor">
    <cofactor evidence="1">
        <name>Mg(2+)</name>
        <dbReference type="ChEBI" id="CHEBI:18420"/>
    </cofactor>
</comment>
<comment type="similarity">
    <text evidence="3">Belongs to the small GTPase superfamily. Rho family.</text>
</comment>
<evidence type="ECO:0000256" key="5">
    <source>
        <dbReference type="ARBA" id="ARBA00022553"/>
    </source>
</evidence>
<organism evidence="13 14">
    <name type="scientific">Gasterosteus aculeatus aculeatus</name>
    <name type="common">three-spined stickleback</name>
    <dbReference type="NCBI Taxonomy" id="481459"/>
    <lineage>
        <taxon>Eukaryota</taxon>
        <taxon>Metazoa</taxon>
        <taxon>Chordata</taxon>
        <taxon>Craniata</taxon>
        <taxon>Vertebrata</taxon>
        <taxon>Euteleostomi</taxon>
        <taxon>Actinopterygii</taxon>
        <taxon>Neopterygii</taxon>
        <taxon>Teleostei</taxon>
        <taxon>Neoteleostei</taxon>
        <taxon>Acanthomorphata</taxon>
        <taxon>Eupercaria</taxon>
        <taxon>Perciformes</taxon>
        <taxon>Cottioidei</taxon>
        <taxon>Gasterosteales</taxon>
        <taxon>Gasterosteidae</taxon>
        <taxon>Gasterosteus</taxon>
    </lineage>
</organism>
<dbReference type="GO" id="GO:0007264">
    <property type="term" value="P:small GTPase-mediated signal transduction"/>
    <property type="evidence" value="ECO:0007669"/>
    <property type="project" value="InterPro"/>
</dbReference>
<protein>
    <submittedName>
        <fullName evidence="13">Ras homolog family member V</fullName>
    </submittedName>
</protein>
<evidence type="ECO:0000256" key="10">
    <source>
        <dbReference type="ARBA" id="ARBA00023136"/>
    </source>
</evidence>
<evidence type="ECO:0000256" key="11">
    <source>
        <dbReference type="ARBA" id="ARBA00023139"/>
    </source>
</evidence>
<dbReference type="Proteomes" id="UP000007635">
    <property type="component" value="Chromosome XVIII"/>
</dbReference>
<dbReference type="PROSITE" id="PS51420">
    <property type="entry name" value="RHO"/>
    <property type="match status" value="1"/>
</dbReference>
<dbReference type="Gene3D" id="3.40.50.300">
    <property type="entry name" value="P-loop containing nucleotide triphosphate hydrolases"/>
    <property type="match status" value="1"/>
</dbReference>
<dbReference type="GO" id="GO:0005886">
    <property type="term" value="C:plasma membrane"/>
    <property type="evidence" value="ECO:0007669"/>
    <property type="project" value="UniProtKB-SubCell"/>
</dbReference>
<evidence type="ECO:0000256" key="8">
    <source>
        <dbReference type="ARBA" id="ARBA00022842"/>
    </source>
</evidence>
<dbReference type="PANTHER" id="PTHR24072">
    <property type="entry name" value="RHO FAMILY GTPASE"/>
    <property type="match status" value="1"/>
</dbReference>
<evidence type="ECO:0000313" key="13">
    <source>
        <dbReference type="Ensembl" id="ENSGACP00000063646.1"/>
    </source>
</evidence>
<keyword evidence="11" id="KW-0564">Palmitate</keyword>
<dbReference type="InterPro" id="IPR005225">
    <property type="entry name" value="Small_GTP-bd"/>
</dbReference>
<dbReference type="InterPro" id="IPR003578">
    <property type="entry name" value="Small_GTPase_Rho"/>
</dbReference>
<dbReference type="GO" id="GO:0003924">
    <property type="term" value="F:GTPase activity"/>
    <property type="evidence" value="ECO:0007669"/>
    <property type="project" value="InterPro"/>
</dbReference>
<keyword evidence="4" id="KW-1003">Cell membrane</keyword>
<keyword evidence="7" id="KW-0547">Nucleotide-binding</keyword>
<evidence type="ECO:0000313" key="14">
    <source>
        <dbReference type="Proteomes" id="UP000007635"/>
    </source>
</evidence>
<dbReference type="Pfam" id="PF00071">
    <property type="entry name" value="Ras"/>
    <property type="match status" value="1"/>
</dbReference>
<sequence>MNSRARKTRDSLKGCRCTKDAGCVMFFASRRQQRRQWNVPQSAVGGKPSARSLAHLGQVCQQGNTLHRLPQAHLVRQDSIDSLQREGKAKETSFSPWACLCRSEAALAPPPPAHVARHSASLSVTDRLRSDSRSDLSGAAASAAFSHVFNARLDMPPHMDYFHRESRVPSACGLTGEDELEPGVISCMLVGDGAVGKTSMIVSYTSNGYPTEYQQTGFDVFSGQVQVEGSPVKVQLLDTAGQEEFDGFRALSYAHTDVFLLCFSVVNPTSFHNITKKWVSEIRAHNPSSPIVLVGTQSDLLSDVNVLINLDRSKVKPIPSSRARGLAEKIRAADYVECSSLTQKNLKEAFDAAIFAAIKNKSRKCKKRRFSDRRTKAFSRCSWKKFFCFI</sequence>
<comment type="subcellular location">
    <subcellularLocation>
        <location evidence="2">Cell membrane</location>
        <topology evidence="2">Lipid-anchor</topology>
        <orientation evidence="2">Cytoplasmic side</orientation>
    </subcellularLocation>
</comment>
<dbReference type="PRINTS" id="PR00449">
    <property type="entry name" value="RASTRNSFRMNG"/>
</dbReference>
<dbReference type="GeneTree" id="ENSGT00940000157624"/>
<evidence type="ECO:0000256" key="1">
    <source>
        <dbReference type="ARBA" id="ARBA00001946"/>
    </source>
</evidence>
<dbReference type="FunFam" id="3.40.50.300:FF:000561">
    <property type="entry name" value="rho-related GTP-binding protein RhoV"/>
    <property type="match status" value="1"/>
</dbReference>
<reference evidence="13 14" key="1">
    <citation type="journal article" date="2021" name="G3 (Bethesda)">
        <title>Improved contiguity of the threespine stickleback genome using long-read sequencing.</title>
        <authorList>
            <person name="Nath S."/>
            <person name="Shaw D.E."/>
            <person name="White M.A."/>
        </authorList>
    </citation>
    <scope>NUCLEOTIDE SEQUENCE [LARGE SCALE GENOMIC DNA]</scope>
    <source>
        <strain evidence="13 14">Lake Benthic</strain>
    </source>
</reference>
<dbReference type="GO" id="GO:0046872">
    <property type="term" value="F:metal ion binding"/>
    <property type="evidence" value="ECO:0007669"/>
    <property type="project" value="UniProtKB-KW"/>
</dbReference>
<keyword evidence="10" id="KW-0472">Membrane</keyword>
<dbReference type="NCBIfam" id="TIGR00231">
    <property type="entry name" value="small_GTP"/>
    <property type="match status" value="1"/>
</dbReference>